<feature type="transmembrane region" description="Helical" evidence="1">
    <location>
        <begin position="61"/>
        <end position="80"/>
    </location>
</feature>
<evidence type="ECO:0000256" key="1">
    <source>
        <dbReference type="SAM" id="Phobius"/>
    </source>
</evidence>
<reference evidence="2" key="1">
    <citation type="submission" date="2014-12" db="EMBL/GenBank/DDBJ databases">
        <title>Insight into the proteome of Arion vulgaris.</title>
        <authorList>
            <person name="Aradska J."/>
            <person name="Bulat T."/>
            <person name="Smidak R."/>
            <person name="Sarate P."/>
            <person name="Gangsoo J."/>
            <person name="Sialana F."/>
            <person name="Bilban M."/>
            <person name="Lubec G."/>
        </authorList>
    </citation>
    <scope>NUCLEOTIDE SEQUENCE</scope>
    <source>
        <tissue evidence="2">Skin</tissue>
    </source>
</reference>
<organism evidence="2">
    <name type="scientific">Arion vulgaris</name>
    <dbReference type="NCBI Taxonomy" id="1028688"/>
    <lineage>
        <taxon>Eukaryota</taxon>
        <taxon>Metazoa</taxon>
        <taxon>Spiralia</taxon>
        <taxon>Lophotrochozoa</taxon>
        <taxon>Mollusca</taxon>
        <taxon>Gastropoda</taxon>
        <taxon>Heterobranchia</taxon>
        <taxon>Euthyneura</taxon>
        <taxon>Panpulmonata</taxon>
        <taxon>Eupulmonata</taxon>
        <taxon>Stylommatophora</taxon>
        <taxon>Helicina</taxon>
        <taxon>Arionoidea</taxon>
        <taxon>Arionidae</taxon>
        <taxon>Arion</taxon>
    </lineage>
</organism>
<proteinExistence type="predicted"/>
<name>A0A0B6ZQE9_9EUPU</name>
<keyword evidence="1" id="KW-0472">Membrane</keyword>
<protein>
    <submittedName>
        <fullName evidence="2">Uncharacterized protein</fullName>
    </submittedName>
</protein>
<dbReference type="EMBL" id="HACG01023186">
    <property type="protein sequence ID" value="CEK70051.1"/>
    <property type="molecule type" value="Transcribed_RNA"/>
</dbReference>
<sequence length="81" mass="8910">MEPKVDNKTIYAHNISTSKSSSGAVLAGVDDHRSPQICLSCLLLSQMFTLFRATTSGYPKFSVFLLSHLPSILPAVTMYFK</sequence>
<keyword evidence="1" id="KW-1133">Transmembrane helix</keyword>
<feature type="non-terminal residue" evidence="2">
    <location>
        <position position="81"/>
    </location>
</feature>
<gene>
    <name evidence="2" type="primary">ORF72636</name>
</gene>
<dbReference type="AlphaFoldDB" id="A0A0B6ZQE9"/>
<evidence type="ECO:0000313" key="2">
    <source>
        <dbReference type="EMBL" id="CEK70051.1"/>
    </source>
</evidence>
<accession>A0A0B6ZQE9</accession>
<keyword evidence="1" id="KW-0812">Transmembrane</keyword>